<evidence type="ECO:0000256" key="1">
    <source>
        <dbReference type="SAM" id="Coils"/>
    </source>
</evidence>
<dbReference type="PANTHER" id="PTHR46657:SF1">
    <property type="entry name" value="CENTROSOMAL PROTEIN OF 128 KDA"/>
    <property type="match status" value="1"/>
</dbReference>
<dbReference type="PANTHER" id="PTHR46657">
    <property type="entry name" value="CENTROSOMAL PROTEIN OF 128 KDA"/>
    <property type="match status" value="1"/>
</dbReference>
<feature type="region of interest" description="Disordered" evidence="2">
    <location>
        <begin position="1116"/>
        <end position="1192"/>
    </location>
</feature>
<feature type="region of interest" description="Disordered" evidence="2">
    <location>
        <begin position="499"/>
        <end position="534"/>
    </location>
</feature>
<feature type="coiled-coil region" evidence="1">
    <location>
        <begin position="596"/>
        <end position="886"/>
    </location>
</feature>
<protein>
    <submittedName>
        <fullName evidence="3">Centrosomal protein of 128 kDa</fullName>
    </submittedName>
</protein>
<dbReference type="EMBL" id="JARQWQ010000036">
    <property type="protein sequence ID" value="KAK2560529.1"/>
    <property type="molecule type" value="Genomic_DNA"/>
</dbReference>
<feature type="region of interest" description="Disordered" evidence="2">
    <location>
        <begin position="119"/>
        <end position="220"/>
    </location>
</feature>
<evidence type="ECO:0000256" key="2">
    <source>
        <dbReference type="SAM" id="MobiDB-lite"/>
    </source>
</evidence>
<organism evidence="3 4">
    <name type="scientific">Acropora cervicornis</name>
    <name type="common">Staghorn coral</name>
    <dbReference type="NCBI Taxonomy" id="6130"/>
    <lineage>
        <taxon>Eukaryota</taxon>
        <taxon>Metazoa</taxon>
        <taxon>Cnidaria</taxon>
        <taxon>Anthozoa</taxon>
        <taxon>Hexacorallia</taxon>
        <taxon>Scleractinia</taxon>
        <taxon>Astrocoeniina</taxon>
        <taxon>Acroporidae</taxon>
        <taxon>Acropora</taxon>
    </lineage>
</organism>
<feature type="coiled-coil region" evidence="1">
    <location>
        <begin position="336"/>
        <end position="499"/>
    </location>
</feature>
<feature type="compositionally biased region" description="Polar residues" evidence="2">
    <location>
        <begin position="499"/>
        <end position="514"/>
    </location>
</feature>
<comment type="caution">
    <text evidence="3">The sequence shown here is derived from an EMBL/GenBank/DDBJ whole genome shotgun (WGS) entry which is preliminary data.</text>
</comment>
<accession>A0AAD9QG49</accession>
<proteinExistence type="predicted"/>
<reference evidence="3" key="2">
    <citation type="journal article" date="2023" name="Science">
        <title>Genomic signatures of disease resistance in endangered staghorn corals.</title>
        <authorList>
            <person name="Vollmer S.V."/>
            <person name="Selwyn J.D."/>
            <person name="Despard B.A."/>
            <person name="Roesel C.L."/>
        </authorList>
    </citation>
    <scope>NUCLEOTIDE SEQUENCE</scope>
    <source>
        <strain evidence="3">K2</strain>
    </source>
</reference>
<dbReference type="GO" id="GO:0005814">
    <property type="term" value="C:centriole"/>
    <property type="evidence" value="ECO:0007669"/>
    <property type="project" value="TreeGrafter"/>
</dbReference>
<feature type="compositionally biased region" description="Basic and acidic residues" evidence="2">
    <location>
        <begin position="185"/>
        <end position="208"/>
    </location>
</feature>
<keyword evidence="1" id="KW-0175">Coiled coil</keyword>
<dbReference type="Proteomes" id="UP001249851">
    <property type="component" value="Unassembled WGS sequence"/>
</dbReference>
<feature type="compositionally biased region" description="Basic and acidic residues" evidence="2">
    <location>
        <begin position="154"/>
        <end position="166"/>
    </location>
</feature>
<feature type="region of interest" description="Disordered" evidence="2">
    <location>
        <begin position="1"/>
        <end position="62"/>
    </location>
</feature>
<dbReference type="GO" id="GO:0000922">
    <property type="term" value="C:spindle pole"/>
    <property type="evidence" value="ECO:0007669"/>
    <property type="project" value="TreeGrafter"/>
</dbReference>
<dbReference type="AlphaFoldDB" id="A0AAD9QG49"/>
<feature type="coiled-coil region" evidence="1">
    <location>
        <begin position="983"/>
        <end position="1072"/>
    </location>
</feature>
<name>A0AAD9QG49_ACRCE</name>
<gene>
    <name evidence="3" type="ORF">P5673_016890</name>
</gene>
<keyword evidence="4" id="KW-1185">Reference proteome</keyword>
<feature type="compositionally biased region" description="Polar residues" evidence="2">
    <location>
        <begin position="1144"/>
        <end position="1164"/>
    </location>
</feature>
<reference evidence="3" key="1">
    <citation type="journal article" date="2023" name="G3 (Bethesda)">
        <title>Whole genome assembly and annotation of the endangered Caribbean coral Acropora cervicornis.</title>
        <authorList>
            <person name="Selwyn J.D."/>
            <person name="Vollmer S.V."/>
        </authorList>
    </citation>
    <scope>NUCLEOTIDE SEQUENCE</scope>
    <source>
        <strain evidence="3">K2</strain>
    </source>
</reference>
<sequence length="1192" mass="138112">MATSSGPWDETDDSASYDAPAAKSRPPRRSTLRVSHLHQPYPRPPSPLRHGSRTAAPKSRLGGVVADKVDDLAASLQATTEVLSTADRMLEHYRDINVEQDEEIAKLRAELEKSAHILRKERVSRRRRLPATPPSSQSVSEDEHGRPARKRGPVRFDEDVRSDVEQLRQAVRNLKSEQNRLTGQLEREREERARSEVDPWDSRQDHRSSNGAPGINARAELQERERLLNELRETEEASRRQAEVLVKGLDAERDVLRESQRLASERDRELETLRQQLQANQKTQQDEIENRLKEIQKEMRAERESWEKKQHEVGQLASELQNVRNLLGEANESKLREEIRSVASELDSERRALEESEQEKRLLASKVEDLSARLELAERERREVMAELDAAVKRLDQSEGGKTAMVEQAEQLREQFTRADNEKKELARKLEEAQGRLEENELARKKLQGKLESLNRQLEEGQGDKERLVEQLESLRGQVAKSEREKDEIMQQAMKLTRNMTQRRQSIGQGSSGPAQLRRSFSRSEGAGGDHLSEMRRTLDRFELERDLDRRSHFGDSFYDGMPGRNTRGVEDMDRLDMLHNLEALHQDMDRKDEQQERLIGQMRDLLTKYEDSEEQKKRYANELEAVNKKLKEAMRDVQELEGQLQDKENQLKDSDRKRTELRNKALQSIKEYRTKCKRLEREAEQGIQGNEPVKELREIKELRGKIAQLVMKLQEEAQHRQNYEERILEARQQERATKEEAASLYAQLQQERDAHTNSLRELEEQIQTLTANHEQALQDTAKKAHKHKGEIEEQMADMKIQLADEKSTIKALRKRQEKDREEMEKLNTDLNVATEENSKMKTRHEQAKEEVESLKEKIEVNQARIAQLEDALKRNQYALERAAEDQQSGLQKVDDQLDRIIGQVCRDADTPLPSLLSNGSIRNNSQLWIADMTGKFRWLSEELKARISNERRLKEQADWSHKRIRDVVEKADEDKEYFISELDKQSMLLDELAAQKKGLESKNKQNTDNIKALQDRIAQLTAHLETSTKALHATAEALDDRQKVLEEFEGLKGEQRERDKLHDKYVRYKERVGSIRRELQGAKSVAEDYRQEGLDASNLSSRLLESLDRISSPKAKQRKLYQFPDTPPTNLRPSKTVPDWSPISDNTMSNISENPSPFETPFQTEGKRGHKLKDYGNKGSLASTDLDFKER</sequence>
<evidence type="ECO:0000313" key="3">
    <source>
        <dbReference type="EMBL" id="KAK2560529.1"/>
    </source>
</evidence>
<evidence type="ECO:0000313" key="4">
    <source>
        <dbReference type="Proteomes" id="UP001249851"/>
    </source>
</evidence>
<dbReference type="Gene3D" id="1.10.287.1490">
    <property type="match status" value="1"/>
</dbReference>
<dbReference type="InterPro" id="IPR026652">
    <property type="entry name" value="CEP128"/>
</dbReference>